<dbReference type="PROSITE" id="PS50893">
    <property type="entry name" value="ABC_TRANSPORTER_2"/>
    <property type="match status" value="2"/>
</dbReference>
<dbReference type="SUPFAM" id="SSF90123">
    <property type="entry name" value="ABC transporter transmembrane region"/>
    <property type="match status" value="2"/>
</dbReference>
<evidence type="ECO:0000256" key="1">
    <source>
        <dbReference type="ARBA" id="ARBA00004141"/>
    </source>
</evidence>
<dbReference type="CDD" id="cd18606">
    <property type="entry name" value="ABC_6TM_YOR1_D2_like"/>
    <property type="match status" value="1"/>
</dbReference>
<dbReference type="PROSITE" id="PS00211">
    <property type="entry name" value="ABC_TRANSPORTER_1"/>
    <property type="match status" value="2"/>
</dbReference>
<feature type="transmembrane region" description="Helical" evidence="9">
    <location>
        <begin position="925"/>
        <end position="942"/>
    </location>
</feature>
<feature type="domain" description="ABC transporter" evidence="10">
    <location>
        <begin position="514"/>
        <end position="755"/>
    </location>
</feature>
<keyword evidence="3" id="KW-0813">Transport</keyword>
<evidence type="ECO:0000313" key="13">
    <source>
        <dbReference type="Proteomes" id="UP001150217"/>
    </source>
</evidence>
<dbReference type="PANTHER" id="PTHR24223">
    <property type="entry name" value="ATP-BINDING CASSETTE SUB-FAMILY C"/>
    <property type="match status" value="1"/>
</dbReference>
<dbReference type="PANTHER" id="PTHR24223:SF456">
    <property type="entry name" value="MULTIDRUG RESISTANCE-ASSOCIATED PROTEIN LETHAL(2)03659"/>
    <property type="match status" value="1"/>
</dbReference>
<feature type="domain" description="ABC transmembrane type-1" evidence="11">
    <location>
        <begin position="193"/>
        <end position="482"/>
    </location>
</feature>
<dbReference type="InterPro" id="IPR011527">
    <property type="entry name" value="ABC1_TM_dom"/>
</dbReference>
<keyword evidence="5" id="KW-0547">Nucleotide-binding</keyword>
<comment type="similarity">
    <text evidence="2">Belongs to the ABC transporter superfamily. ABCC family. Conjugate transporter (TC 3.A.1.208) subfamily.</text>
</comment>
<evidence type="ECO:0000313" key="12">
    <source>
        <dbReference type="EMBL" id="KAJ4465874.1"/>
    </source>
</evidence>
<dbReference type="CDD" id="cd18597">
    <property type="entry name" value="ABC_6TM_YOR1_D1_like"/>
    <property type="match status" value="1"/>
</dbReference>
<dbReference type="Gene3D" id="3.40.50.300">
    <property type="entry name" value="P-loop containing nucleotide triphosphate hydrolases"/>
    <property type="match status" value="2"/>
</dbReference>
<proteinExistence type="inferred from homology"/>
<comment type="caution">
    <text evidence="12">The sequence shown here is derived from an EMBL/GenBank/DDBJ whole genome shotgun (WGS) entry which is preliminary data.</text>
</comment>
<evidence type="ECO:0000256" key="3">
    <source>
        <dbReference type="ARBA" id="ARBA00022448"/>
    </source>
</evidence>
<dbReference type="CDD" id="cd03244">
    <property type="entry name" value="ABCC_MRP_domain2"/>
    <property type="match status" value="1"/>
</dbReference>
<dbReference type="InterPro" id="IPR003593">
    <property type="entry name" value="AAA+_ATPase"/>
</dbReference>
<sequence length="1397" mass="155225">MMSTEKTEPREIKSTSVQSPDYIPSDVIHLDVGEDIARIRTKWWQLWIPKALPLPPKETMADAPVIPIVNASLFSKLTYSWVTPLMVLGYQRTLQASDLWKMDKTMAAANLSEQLDNAWARRVQQANEWNMKLELGEIAPGALRRILWFVQAFISSDPRSRRQSLEVHWRKVGGKRNASLAWSLNEVFGHLFWVGGAFKVFGDTCQMMGPLVVKAIINFAKERSASREDGTEIPSIGKGVAMAIGLFLMVICTSICQHQFFWRSMTTGVLARGALTNSVYKRSVVLTGRARIEYTNAKLVNSISTDISRIDAASQWFHAGWTAPIQVMVCLIILLVELGPSALAGFALFLLVAPIQSQVMAHRLKIRKASNIFTDQRAKLLAEVFSTMRIVKYFSYEFPFIQRIAQTRTQEMVGIKKMNNIQSANTAFAYSIPVLAATLAFVTYTKLSAEFDIAVVFSSLSLFQLLRQPMMFFPRAMSVTADAQNALARLSKIFHAEVLSQTPFIIDPMQGSALLTKDLTFTWELSIPEQEKPNIYSFDNAQELEPFQVRNVSLEIPCHSLTAIVGKCGSGKSSLFQGLIGEMRVVKGSFSFGGKVAYCPQIPWIQNTTVKNNILFGEPFDEEKYWRVVEVACLLPDLEIMADGDLTEIGEKGVNLSGGQKQRISIARALYSDAEIFLFDDPLSAVDAHVGRALFHGAIGPLTQEGKTVILVTHSMHILPYCHRVYSMEGGIIYPLHINSPPLPLQVLGEGETLSNNVEAQTDAMPGSNAQQRGAGTGKDGGKLIKLEKRSTGSVPWSVYWSYVQAGRGLITIPLIVASIVLMQGSQIVNTYTLVWWQANTFLKPFSFYQILYACLGISQAMFTFLMGLSVDTLSKFVSINLHQDVIFNIIFAQMSFFDMTPLGRIQSLLGKDIDSIDNQIPTSVRLFILTIANVIGAVIVISILEPYFVIAVFVIAFGYYYFALFYKAGAREIRRLDAMLRSLLYAQVSESLTGLPTIRSFGKIPRFIQDNQYYIDLENRALFITVTTQRWLAIRVDCLGAILVFFVSLFAVIGISGINAAQIGLILTYSTTLTQLCGVVTRQSAEIENYMNAVERAVHYGQPESIVQEPPHEIKASEPPPSWPQNGIIRFKDVCMTYRPGLPNVLHNMDVEIGANEKIGIVGRTGAGKSSLILTLLRIVNFEGTITIDGIDISQIGLRSLRTKISMIPQEPTLISGTIRTNLDPFSQYDDPQLWDALHRSYLIEDPQSDSSTDNITVTLDEKSSVQAITLDTVVEPEGANLSVGQRALLSIARALVKNSKVVILDEATASVDPVTETKIQRSLHSQFKNCTMLCIAHRLQTIISYDRILVMDQGTVAEFDTPLSLFQKTDGIFRSLCEKGGISLDDIVRGDRSAK</sequence>
<keyword evidence="4 9" id="KW-0812">Transmembrane</keyword>
<keyword evidence="8 9" id="KW-0472">Membrane</keyword>
<dbReference type="EMBL" id="JANVFT010000120">
    <property type="protein sequence ID" value="KAJ4465874.1"/>
    <property type="molecule type" value="Genomic_DNA"/>
</dbReference>
<evidence type="ECO:0000259" key="10">
    <source>
        <dbReference type="PROSITE" id="PS50893"/>
    </source>
</evidence>
<evidence type="ECO:0000259" key="11">
    <source>
        <dbReference type="PROSITE" id="PS50929"/>
    </source>
</evidence>
<feature type="transmembrane region" description="Helical" evidence="9">
    <location>
        <begin position="1039"/>
        <end position="1059"/>
    </location>
</feature>
<feature type="transmembrane region" description="Helical" evidence="9">
    <location>
        <begin position="236"/>
        <end position="256"/>
    </location>
</feature>
<protein>
    <submittedName>
        <fullName evidence="12">ABC protein</fullName>
    </submittedName>
</protein>
<dbReference type="InterPro" id="IPR027417">
    <property type="entry name" value="P-loop_NTPase"/>
</dbReference>
<keyword evidence="13" id="KW-1185">Reference proteome</keyword>
<feature type="transmembrane region" description="Helical" evidence="9">
    <location>
        <begin position="851"/>
        <end position="871"/>
    </location>
</feature>
<feature type="domain" description="ABC transporter" evidence="10">
    <location>
        <begin position="1130"/>
        <end position="1380"/>
    </location>
</feature>
<evidence type="ECO:0000256" key="8">
    <source>
        <dbReference type="ARBA" id="ARBA00023136"/>
    </source>
</evidence>
<gene>
    <name evidence="12" type="ORF">C8R41DRAFT_857452</name>
</gene>
<evidence type="ECO:0000256" key="5">
    <source>
        <dbReference type="ARBA" id="ARBA00022741"/>
    </source>
</evidence>
<evidence type="ECO:0000256" key="2">
    <source>
        <dbReference type="ARBA" id="ARBA00009726"/>
    </source>
</evidence>
<dbReference type="SUPFAM" id="SSF52540">
    <property type="entry name" value="P-loop containing nucleoside triphosphate hydrolases"/>
    <property type="match status" value="2"/>
</dbReference>
<dbReference type="SMART" id="SM00382">
    <property type="entry name" value="AAA"/>
    <property type="match status" value="2"/>
</dbReference>
<comment type="subcellular location">
    <subcellularLocation>
        <location evidence="1">Membrane</location>
        <topology evidence="1">Multi-pass membrane protein</topology>
    </subcellularLocation>
</comment>
<name>A0ABQ8V2H0_9AGAR</name>
<keyword evidence="7 9" id="KW-1133">Transmembrane helix</keyword>
<dbReference type="Gene3D" id="1.20.1560.10">
    <property type="entry name" value="ABC transporter type 1, transmembrane domain"/>
    <property type="match status" value="2"/>
</dbReference>
<evidence type="ECO:0000256" key="6">
    <source>
        <dbReference type="ARBA" id="ARBA00022840"/>
    </source>
</evidence>
<dbReference type="Pfam" id="PF00664">
    <property type="entry name" value="ABC_membrane"/>
    <property type="match status" value="2"/>
</dbReference>
<dbReference type="Proteomes" id="UP001150217">
    <property type="component" value="Unassembled WGS sequence"/>
</dbReference>
<dbReference type="InterPro" id="IPR036640">
    <property type="entry name" value="ABC1_TM_sf"/>
</dbReference>
<dbReference type="PROSITE" id="PS50929">
    <property type="entry name" value="ABC_TM1F"/>
    <property type="match status" value="2"/>
</dbReference>
<dbReference type="Pfam" id="PF00005">
    <property type="entry name" value="ABC_tran"/>
    <property type="match status" value="2"/>
</dbReference>
<keyword evidence="6" id="KW-0067">ATP-binding</keyword>
<evidence type="ECO:0000256" key="7">
    <source>
        <dbReference type="ARBA" id="ARBA00022989"/>
    </source>
</evidence>
<dbReference type="InterPro" id="IPR050173">
    <property type="entry name" value="ABC_transporter_C-like"/>
</dbReference>
<dbReference type="InterPro" id="IPR003439">
    <property type="entry name" value="ABC_transporter-like_ATP-bd"/>
</dbReference>
<evidence type="ECO:0000256" key="9">
    <source>
        <dbReference type="SAM" id="Phobius"/>
    </source>
</evidence>
<evidence type="ECO:0000256" key="4">
    <source>
        <dbReference type="ARBA" id="ARBA00022692"/>
    </source>
</evidence>
<feature type="transmembrane region" description="Helical" evidence="9">
    <location>
        <begin position="427"/>
        <end position="445"/>
    </location>
</feature>
<organism evidence="12 13">
    <name type="scientific">Lentinula lateritia</name>
    <dbReference type="NCBI Taxonomy" id="40482"/>
    <lineage>
        <taxon>Eukaryota</taxon>
        <taxon>Fungi</taxon>
        <taxon>Dikarya</taxon>
        <taxon>Basidiomycota</taxon>
        <taxon>Agaricomycotina</taxon>
        <taxon>Agaricomycetes</taxon>
        <taxon>Agaricomycetidae</taxon>
        <taxon>Agaricales</taxon>
        <taxon>Marasmiineae</taxon>
        <taxon>Omphalotaceae</taxon>
        <taxon>Lentinula</taxon>
    </lineage>
</organism>
<feature type="domain" description="ABC transmembrane type-1" evidence="11">
    <location>
        <begin position="815"/>
        <end position="1090"/>
    </location>
</feature>
<reference evidence="12" key="1">
    <citation type="submission" date="2022-08" db="EMBL/GenBank/DDBJ databases">
        <title>A Global Phylogenomic Analysis of the Shiitake Genus Lentinula.</title>
        <authorList>
            <consortium name="DOE Joint Genome Institute"/>
            <person name="Sierra-Patev S."/>
            <person name="Min B."/>
            <person name="Naranjo-Ortiz M."/>
            <person name="Looney B."/>
            <person name="Konkel Z."/>
            <person name="Slot J.C."/>
            <person name="Sakamoto Y."/>
            <person name="Steenwyk J.L."/>
            <person name="Rokas A."/>
            <person name="Carro J."/>
            <person name="Camarero S."/>
            <person name="Ferreira P."/>
            <person name="Molpeceres G."/>
            <person name="Ruiz-Duenas F.J."/>
            <person name="Serrano A."/>
            <person name="Henrissat B."/>
            <person name="Drula E."/>
            <person name="Hughes K.W."/>
            <person name="Mata J.L."/>
            <person name="Ishikawa N.K."/>
            <person name="Vargas-Isla R."/>
            <person name="Ushijima S."/>
            <person name="Smith C.A."/>
            <person name="Ahrendt S."/>
            <person name="Andreopoulos W."/>
            <person name="He G."/>
            <person name="Labutti K."/>
            <person name="Lipzen A."/>
            <person name="Ng V."/>
            <person name="Riley R."/>
            <person name="Sandor L."/>
            <person name="Barry K."/>
            <person name="Martinez A.T."/>
            <person name="Xiao Y."/>
            <person name="Gibbons J.G."/>
            <person name="Terashima K."/>
            <person name="Grigoriev I.V."/>
            <person name="Hibbett D.S."/>
        </authorList>
    </citation>
    <scope>NUCLEOTIDE SEQUENCE</scope>
    <source>
        <strain evidence="12">RHP3577 ss4</strain>
    </source>
</reference>
<accession>A0ABQ8V2H0</accession>
<dbReference type="CDD" id="cd03250">
    <property type="entry name" value="ABCC_MRP_domain1"/>
    <property type="match status" value="1"/>
</dbReference>
<feature type="transmembrane region" description="Helical" evidence="9">
    <location>
        <begin position="342"/>
        <end position="361"/>
    </location>
</feature>
<feature type="transmembrane region" description="Helical" evidence="9">
    <location>
        <begin position="948"/>
        <end position="967"/>
    </location>
</feature>
<dbReference type="InterPro" id="IPR017871">
    <property type="entry name" value="ABC_transporter-like_CS"/>
</dbReference>